<name>A0ABV5G0H7_9MICC</name>
<gene>
    <name evidence="2" type="ORF">ACFFX0_15020</name>
</gene>
<dbReference type="EMBL" id="JBHMFI010000001">
    <property type="protein sequence ID" value="MFB9072435.1"/>
    <property type="molecule type" value="Genomic_DNA"/>
</dbReference>
<evidence type="ECO:0000256" key="1">
    <source>
        <dbReference type="SAM" id="MobiDB-lite"/>
    </source>
</evidence>
<comment type="caution">
    <text evidence="2">The sequence shown here is derived from an EMBL/GenBank/DDBJ whole genome shotgun (WGS) entry which is preliminary data.</text>
</comment>
<dbReference type="Proteomes" id="UP001589575">
    <property type="component" value="Unassembled WGS sequence"/>
</dbReference>
<accession>A0ABV5G0H7</accession>
<feature type="region of interest" description="Disordered" evidence="1">
    <location>
        <begin position="1"/>
        <end position="50"/>
    </location>
</feature>
<sequence>MAVQIGDAGSLGADAGAGSAGSRCGRGVAVRGRPRVLTGPGHGREDTVPQVGGRLGRCAHRQAGNGAVEGIGPGTELRV</sequence>
<proteinExistence type="predicted"/>
<reference evidence="2 3" key="1">
    <citation type="submission" date="2024-09" db="EMBL/GenBank/DDBJ databases">
        <authorList>
            <person name="Sun Q."/>
            <person name="Mori K."/>
        </authorList>
    </citation>
    <scope>NUCLEOTIDE SEQUENCE [LARGE SCALE GENOMIC DNA]</scope>
    <source>
        <strain evidence="2 3">CCM 7609</strain>
    </source>
</reference>
<keyword evidence="3" id="KW-1185">Reference proteome</keyword>
<protein>
    <submittedName>
        <fullName evidence="2">Uncharacterized protein</fullName>
    </submittedName>
</protein>
<feature type="compositionally biased region" description="Low complexity" evidence="1">
    <location>
        <begin position="1"/>
        <end position="31"/>
    </location>
</feature>
<organism evidence="2 3">
    <name type="scientific">Citricoccus parietis</name>
    <dbReference type="NCBI Taxonomy" id="592307"/>
    <lineage>
        <taxon>Bacteria</taxon>
        <taxon>Bacillati</taxon>
        <taxon>Actinomycetota</taxon>
        <taxon>Actinomycetes</taxon>
        <taxon>Micrococcales</taxon>
        <taxon>Micrococcaceae</taxon>
        <taxon>Citricoccus</taxon>
    </lineage>
</organism>
<evidence type="ECO:0000313" key="2">
    <source>
        <dbReference type="EMBL" id="MFB9072435.1"/>
    </source>
</evidence>
<evidence type="ECO:0000313" key="3">
    <source>
        <dbReference type="Proteomes" id="UP001589575"/>
    </source>
</evidence>